<protein>
    <submittedName>
        <fullName evidence="2">Uncharacterized protein</fullName>
    </submittedName>
</protein>
<dbReference type="EMBL" id="JAPFFK010000011">
    <property type="protein sequence ID" value="KAJ6735171.1"/>
    <property type="molecule type" value="Genomic_DNA"/>
</dbReference>
<accession>A0A9Q0USB9</accession>
<comment type="caution">
    <text evidence="2">The sequence shown here is derived from an EMBL/GenBank/DDBJ whole genome shotgun (WGS) entry which is preliminary data.</text>
</comment>
<sequence length="154" mass="17495">MGLYFNIKKTLLKAFDLVDFTDAGEKNMELLDFLYSGFDTNDWGDDDTEENETVLKQCLSIHKDFDYGSAEVFVEGLHSSCALCGQASMMMQAPLYAKLMENEGENGSTQSTVSVEKGLVKEFKQMAERLESVDEQPEEELMEDRPKFISEAWE</sequence>
<dbReference type="OrthoDB" id="10329358at2759"/>
<dbReference type="Proteomes" id="UP001151532">
    <property type="component" value="Chromosome 17"/>
</dbReference>
<organism evidence="2 3">
    <name type="scientific">Salix purpurea</name>
    <name type="common">Purple osier willow</name>
    <dbReference type="NCBI Taxonomy" id="77065"/>
    <lineage>
        <taxon>Eukaryota</taxon>
        <taxon>Viridiplantae</taxon>
        <taxon>Streptophyta</taxon>
        <taxon>Embryophyta</taxon>
        <taxon>Tracheophyta</taxon>
        <taxon>Spermatophyta</taxon>
        <taxon>Magnoliopsida</taxon>
        <taxon>eudicotyledons</taxon>
        <taxon>Gunneridae</taxon>
        <taxon>Pentapetalae</taxon>
        <taxon>rosids</taxon>
        <taxon>fabids</taxon>
        <taxon>Malpighiales</taxon>
        <taxon>Salicaceae</taxon>
        <taxon>Saliceae</taxon>
        <taxon>Salix</taxon>
    </lineage>
</organism>
<feature type="compositionally biased region" description="Acidic residues" evidence="1">
    <location>
        <begin position="133"/>
        <end position="142"/>
    </location>
</feature>
<name>A0A9Q0USB9_SALPP</name>
<dbReference type="AlphaFoldDB" id="A0A9Q0USB9"/>
<feature type="region of interest" description="Disordered" evidence="1">
    <location>
        <begin position="129"/>
        <end position="154"/>
    </location>
</feature>
<gene>
    <name evidence="2" type="ORF">OIU79_002274</name>
</gene>
<evidence type="ECO:0000313" key="2">
    <source>
        <dbReference type="EMBL" id="KAJ6735171.1"/>
    </source>
</evidence>
<proteinExistence type="predicted"/>
<keyword evidence="3" id="KW-1185">Reference proteome</keyword>
<evidence type="ECO:0000313" key="3">
    <source>
        <dbReference type="Proteomes" id="UP001151532"/>
    </source>
</evidence>
<evidence type="ECO:0000256" key="1">
    <source>
        <dbReference type="SAM" id="MobiDB-lite"/>
    </source>
</evidence>
<reference evidence="2" key="1">
    <citation type="submission" date="2022-11" db="EMBL/GenBank/DDBJ databases">
        <authorList>
            <person name="Hyden B.L."/>
            <person name="Feng K."/>
            <person name="Yates T."/>
            <person name="Jawdy S."/>
            <person name="Smart L.B."/>
            <person name="Muchero W."/>
        </authorList>
    </citation>
    <scope>NUCLEOTIDE SEQUENCE</scope>
    <source>
        <tissue evidence="2">Shoot tip</tissue>
    </source>
</reference>
<reference evidence="2" key="2">
    <citation type="journal article" date="2023" name="Int. J. Mol. Sci.">
        <title>De Novo Assembly and Annotation of 11 Diverse Shrub Willow (Salix) Genomes Reveals Novel Gene Organization in Sex-Linked Regions.</title>
        <authorList>
            <person name="Hyden B."/>
            <person name="Feng K."/>
            <person name="Yates T.B."/>
            <person name="Jawdy S."/>
            <person name="Cereghino C."/>
            <person name="Smart L.B."/>
            <person name="Muchero W."/>
        </authorList>
    </citation>
    <scope>NUCLEOTIDE SEQUENCE</scope>
    <source>
        <tissue evidence="2">Shoot tip</tissue>
    </source>
</reference>